<dbReference type="InterPro" id="IPR004027">
    <property type="entry name" value="SEC_C_motif"/>
</dbReference>
<dbReference type="AlphaFoldDB" id="A0A7M1SUX8"/>
<evidence type="ECO:0000313" key="2">
    <source>
        <dbReference type="EMBL" id="QOR71358.1"/>
    </source>
</evidence>
<sequence>MERIDLLAPYGRNERCWCGSERKYKTCHGNQRPPSQPGAPLPLDRDGSRFVSPSTSVADDALVDMMPGGTPITIPSGGPEPSSISYTNWEADLAGALGNGANALSVEELGGLRVEVLRRLAGMPSGDDTPPDDITEAVLQLAAATICTVAQLAQQTPRQTMLWNQELDVAQFLGRTLLLADHVLYPDHVFRTVRSNPTMRRLKEVAASELMNAELLASGIAIPVPPGVAMAARGPTVQELTARDLKVTALTDWVRRQLILEGPTAREALLVRAADDLAREEARFWLHARTDPDSVDRQTRHFTMTMLQPYDPEFNYEPWINQVKDSAVGAFVQRTHERVVAADVFGSEYVSASLFEARLLRRRERDVRIAEAQAALWADIPELTSLSSPDLAKLLKNEHAVDDLRRQVRASLKTARSDGDSVDAITELANQLEAASHKLQKTAMTDRGWQAVIPGGVAVATMVVGGITGGLAGAGVAAPAALTALSPYLGARLNMRREAAYLFVAARRARK</sequence>
<dbReference type="KEGG" id="halt:IM660_03400"/>
<keyword evidence="3" id="KW-1185">Reference proteome</keyword>
<organism evidence="2 3">
    <name type="scientific">Ruania alkalisoli</name>
    <dbReference type="NCBI Taxonomy" id="2779775"/>
    <lineage>
        <taxon>Bacteria</taxon>
        <taxon>Bacillati</taxon>
        <taxon>Actinomycetota</taxon>
        <taxon>Actinomycetes</taxon>
        <taxon>Micrococcales</taxon>
        <taxon>Ruaniaceae</taxon>
        <taxon>Ruania</taxon>
    </lineage>
</organism>
<evidence type="ECO:0000313" key="3">
    <source>
        <dbReference type="Proteomes" id="UP000593758"/>
    </source>
</evidence>
<dbReference type="SUPFAM" id="SSF103642">
    <property type="entry name" value="Sec-C motif"/>
    <property type="match status" value="1"/>
</dbReference>
<proteinExistence type="predicted"/>
<dbReference type="RefSeq" id="WP_193498021.1">
    <property type="nucleotide sequence ID" value="NZ_CP063169.1"/>
</dbReference>
<gene>
    <name evidence="2" type="ORF">IM660_03400</name>
</gene>
<feature type="region of interest" description="Disordered" evidence="1">
    <location>
        <begin position="26"/>
        <end position="47"/>
    </location>
</feature>
<dbReference type="Pfam" id="PF02810">
    <property type="entry name" value="SEC-C"/>
    <property type="match status" value="1"/>
</dbReference>
<dbReference type="EMBL" id="CP063169">
    <property type="protein sequence ID" value="QOR71358.1"/>
    <property type="molecule type" value="Genomic_DNA"/>
</dbReference>
<protein>
    <submittedName>
        <fullName evidence="2">SEC-C domain-containing protein</fullName>
    </submittedName>
</protein>
<dbReference type="Proteomes" id="UP000593758">
    <property type="component" value="Chromosome"/>
</dbReference>
<evidence type="ECO:0000256" key="1">
    <source>
        <dbReference type="SAM" id="MobiDB-lite"/>
    </source>
</evidence>
<accession>A0A7M1SUX8</accession>
<reference evidence="2 3" key="1">
    <citation type="submission" date="2020-10" db="EMBL/GenBank/DDBJ databases">
        <title>Haloactinobacterium sp. RN3S43, a bacterium isolated from saline soil.</title>
        <authorList>
            <person name="Sun J.-Q."/>
        </authorList>
    </citation>
    <scope>NUCLEOTIDE SEQUENCE [LARGE SCALE GENOMIC DNA]</scope>
    <source>
        <strain evidence="2 3">RN3S43</strain>
    </source>
</reference>
<name>A0A7M1SUX8_9MICO</name>
<dbReference type="Gene3D" id="3.10.450.50">
    <property type="match status" value="1"/>
</dbReference>